<reference evidence="1 2" key="1">
    <citation type="submission" date="2019-06" db="EMBL/GenBank/DDBJ databases">
        <authorList>
            <person name="Li J."/>
        </authorList>
    </citation>
    <scope>NUCLEOTIDE SEQUENCE [LARGE SCALE GENOMIC DNA]</scope>
    <source>
        <strain evidence="1 2">CGMCC 1.8012</strain>
    </source>
</reference>
<dbReference type="CDD" id="cd19166">
    <property type="entry name" value="HemeO-bac"/>
    <property type="match status" value="1"/>
</dbReference>
<gene>
    <name evidence="1" type="ORF">FHD67_10995</name>
</gene>
<dbReference type="Gene3D" id="1.20.910.10">
    <property type="entry name" value="Heme oxygenase-like"/>
    <property type="match status" value="1"/>
</dbReference>
<dbReference type="EMBL" id="VDDC01000017">
    <property type="protein sequence ID" value="TNH39233.1"/>
    <property type="molecule type" value="Genomic_DNA"/>
</dbReference>
<evidence type="ECO:0000313" key="1">
    <source>
        <dbReference type="EMBL" id="TNH39233.1"/>
    </source>
</evidence>
<dbReference type="SUPFAM" id="SSF48613">
    <property type="entry name" value="Heme oxygenase-like"/>
    <property type="match status" value="1"/>
</dbReference>
<comment type="caution">
    <text evidence="1">The sequence shown here is derived from an EMBL/GenBank/DDBJ whole genome shotgun (WGS) entry which is preliminary data.</text>
</comment>
<name>A0A5C4R5I2_9RHOB</name>
<dbReference type="Proteomes" id="UP000304880">
    <property type="component" value="Unassembled WGS sequence"/>
</dbReference>
<protein>
    <submittedName>
        <fullName evidence="1">Biliverdin-producing heme oxygenase</fullName>
    </submittedName>
</protein>
<organism evidence="1 2">
    <name type="scientific">Paracoccus haeundaensis</name>
    <dbReference type="NCBI Taxonomy" id="225362"/>
    <lineage>
        <taxon>Bacteria</taxon>
        <taxon>Pseudomonadati</taxon>
        <taxon>Pseudomonadota</taxon>
        <taxon>Alphaproteobacteria</taxon>
        <taxon>Rhodobacterales</taxon>
        <taxon>Paracoccaceae</taxon>
        <taxon>Paracoccus</taxon>
    </lineage>
</organism>
<dbReference type="InterPro" id="IPR016084">
    <property type="entry name" value="Haem_Oase-like_multi-hlx"/>
</dbReference>
<dbReference type="RefSeq" id="WP_139598720.1">
    <property type="nucleotide sequence ID" value="NZ_VDDC01000017.1"/>
</dbReference>
<keyword evidence="2" id="KW-1185">Reference proteome</keyword>
<evidence type="ECO:0000313" key="2">
    <source>
        <dbReference type="Proteomes" id="UP000304880"/>
    </source>
</evidence>
<sequence length="176" mass="18533">MTQHVLRSVLRDGTGDLHATLDAQVGALNSPAAYLAYLRGSHAFRSAIDPLLEAGSARIGWRPVMLSDATARDLADLGAGRRSPVTPPALPDAAAVAGALYVVEGSSIGATLIARRAAAMGYTAGHGASHLALQTGDPRRWRRFLDWLHAADPDPARAVKAARAVFQTAMTAFTQR</sequence>
<dbReference type="AlphaFoldDB" id="A0A5C4R5I2"/>
<accession>A0A5C4R5I2</accession>
<proteinExistence type="predicted"/>